<name>A0A2P2QIF6_RHIMU</name>
<proteinExistence type="predicted"/>
<accession>A0A2P2QIF6</accession>
<dbReference type="AlphaFoldDB" id="A0A2P2QIF6"/>
<organism evidence="1">
    <name type="scientific">Rhizophora mucronata</name>
    <name type="common">Asiatic mangrove</name>
    <dbReference type="NCBI Taxonomy" id="61149"/>
    <lineage>
        <taxon>Eukaryota</taxon>
        <taxon>Viridiplantae</taxon>
        <taxon>Streptophyta</taxon>
        <taxon>Embryophyta</taxon>
        <taxon>Tracheophyta</taxon>
        <taxon>Spermatophyta</taxon>
        <taxon>Magnoliopsida</taxon>
        <taxon>eudicotyledons</taxon>
        <taxon>Gunneridae</taxon>
        <taxon>Pentapetalae</taxon>
        <taxon>rosids</taxon>
        <taxon>fabids</taxon>
        <taxon>Malpighiales</taxon>
        <taxon>Rhizophoraceae</taxon>
        <taxon>Rhizophora</taxon>
    </lineage>
</organism>
<reference evidence="1" key="1">
    <citation type="submission" date="2018-02" db="EMBL/GenBank/DDBJ databases">
        <title>Rhizophora mucronata_Transcriptome.</title>
        <authorList>
            <person name="Meera S.P."/>
            <person name="Sreeshan A."/>
            <person name="Augustine A."/>
        </authorList>
    </citation>
    <scope>NUCLEOTIDE SEQUENCE</scope>
    <source>
        <tissue evidence="1">Leaf</tissue>
    </source>
</reference>
<protein>
    <submittedName>
        <fullName evidence="1">Uncharacterized protein</fullName>
    </submittedName>
</protein>
<evidence type="ECO:0000313" key="1">
    <source>
        <dbReference type="EMBL" id="MBX66694.1"/>
    </source>
</evidence>
<sequence length="32" mass="3824">MCVLLYEDNIYDSRFTYVMHILHVIGCMQMLA</sequence>
<dbReference type="EMBL" id="GGEC01086210">
    <property type="protein sequence ID" value="MBX66694.1"/>
    <property type="molecule type" value="Transcribed_RNA"/>
</dbReference>